<protein>
    <recommendedName>
        <fullName evidence="3">ABC transporter permease</fullName>
    </recommendedName>
</protein>
<evidence type="ECO:0000313" key="2">
    <source>
        <dbReference type="EMBL" id="GAG32250.1"/>
    </source>
</evidence>
<keyword evidence="1" id="KW-0472">Membrane</keyword>
<comment type="caution">
    <text evidence="2">The sequence shown here is derived from an EMBL/GenBank/DDBJ whole genome shotgun (WGS) entry which is preliminary data.</text>
</comment>
<dbReference type="AlphaFoldDB" id="X0WNM8"/>
<reference evidence="2" key="1">
    <citation type="journal article" date="2014" name="Front. Microbiol.">
        <title>High frequency of phylogenetically diverse reductive dehalogenase-homologous genes in deep subseafloor sedimentary metagenomes.</title>
        <authorList>
            <person name="Kawai M."/>
            <person name="Futagami T."/>
            <person name="Toyoda A."/>
            <person name="Takaki Y."/>
            <person name="Nishi S."/>
            <person name="Hori S."/>
            <person name="Arai W."/>
            <person name="Tsubouchi T."/>
            <person name="Morono Y."/>
            <person name="Uchiyama I."/>
            <person name="Ito T."/>
            <person name="Fujiyama A."/>
            <person name="Inagaki F."/>
            <person name="Takami H."/>
        </authorList>
    </citation>
    <scope>NUCLEOTIDE SEQUENCE</scope>
    <source>
        <strain evidence="2">Expedition CK06-06</strain>
    </source>
</reference>
<accession>X0WNM8</accession>
<keyword evidence="1" id="KW-0812">Transmembrane</keyword>
<proteinExistence type="predicted"/>
<evidence type="ECO:0008006" key="3">
    <source>
        <dbReference type="Google" id="ProtNLM"/>
    </source>
</evidence>
<feature type="transmembrane region" description="Helical" evidence="1">
    <location>
        <begin position="20"/>
        <end position="43"/>
    </location>
</feature>
<keyword evidence="1" id="KW-1133">Transmembrane helix</keyword>
<dbReference type="EMBL" id="BARS01046724">
    <property type="protein sequence ID" value="GAG32250.1"/>
    <property type="molecule type" value="Genomic_DNA"/>
</dbReference>
<organism evidence="2">
    <name type="scientific">marine sediment metagenome</name>
    <dbReference type="NCBI Taxonomy" id="412755"/>
    <lineage>
        <taxon>unclassified sequences</taxon>
        <taxon>metagenomes</taxon>
        <taxon>ecological metagenomes</taxon>
    </lineage>
</organism>
<name>X0WNM8_9ZZZZ</name>
<evidence type="ECO:0000256" key="1">
    <source>
        <dbReference type="SAM" id="Phobius"/>
    </source>
</evidence>
<gene>
    <name evidence="2" type="ORF">S01H1_70278</name>
</gene>
<sequence>MNPFLFLFRELLGSIRARSALFFALTGLLLFLFLAVVGTFFLVPSPSLAEAGEEGSLPIEEIQVHLSPRLSSATVDRMYLDIRAREDVERVVFRFSQELDRVASGGVFVIDPASPDVASKLVVDMQSLNGVTEVVERRSQGEPIRSPLSTAARIGLLSSLVVTIALSLL</sequence>
<feature type="non-terminal residue" evidence="2">
    <location>
        <position position="169"/>
    </location>
</feature>